<accession>A0A0P1MQS5</accession>
<evidence type="ECO:0000313" key="1">
    <source>
        <dbReference type="EMBL" id="CUS93401.1"/>
    </source>
</evidence>
<reference evidence="3 4" key="2">
    <citation type="submission" date="2015-11" db="EMBL/GenBank/DDBJ databases">
        <authorList>
            <person name="Varghese N."/>
        </authorList>
    </citation>
    <scope>NUCLEOTIDE SEQUENCE [LARGE SCALE GENOMIC DNA]</scope>
    <source>
        <strain evidence="1 4">JGI-8</strain>
    </source>
</reference>
<accession>A0A0P1L949</accession>
<dbReference type="Pfam" id="PF12836">
    <property type="entry name" value="HHH_3"/>
    <property type="match status" value="1"/>
</dbReference>
<name>A0A0P1MG42_9BACT</name>
<organism evidence="2 3">
    <name type="scientific">Candidatus Kryptonium thompsonii</name>
    <dbReference type="NCBI Taxonomy" id="1633631"/>
    <lineage>
        <taxon>Bacteria</taxon>
        <taxon>Pseudomonadati</taxon>
        <taxon>Candidatus Kryptoniota</taxon>
        <taxon>Candidatus Kryptonium</taxon>
    </lineage>
</organism>
<accession>A0A0P1MTW0</accession>
<dbReference type="Proteomes" id="UP000182011">
    <property type="component" value="Unassembled WGS sequence"/>
</dbReference>
<accession>A0A0N7MXX1</accession>
<evidence type="ECO:0000313" key="2">
    <source>
        <dbReference type="EMBL" id="CUU00938.1"/>
    </source>
</evidence>
<dbReference type="InterPro" id="IPR010994">
    <property type="entry name" value="RuvA_2-like"/>
</dbReference>
<dbReference type="Gene3D" id="1.10.150.280">
    <property type="entry name" value="AF1531-like domain"/>
    <property type="match status" value="1"/>
</dbReference>
<evidence type="ECO:0000313" key="4">
    <source>
        <dbReference type="Proteomes" id="UP000182200"/>
    </source>
</evidence>
<dbReference type="Proteomes" id="UP000182200">
    <property type="component" value="Unassembled WGS sequence"/>
</dbReference>
<accession>A0A0P1MCY0</accession>
<accession>A0A0P1MG42</accession>
<dbReference type="OrthoDB" id="9766750at2"/>
<accession>A0A0N7MU70</accession>
<gene>
    <name evidence="2" type="ORF">JGI4_00138</name>
    <name evidence="1" type="ORF">JGI8_01810</name>
</gene>
<accession>A0A0P1LJV6</accession>
<sequence>MKKIALIFVIFLSLAKSQDAQVDTLTDIEGEIFESLELDVQVDEIVEQLEFVTIELNKVSVDDLVAIPFITRETANKIIEYRDKIGGFKIREQIFDIPGIDESIKSFLYRNGYIQRPKLSFQTRTRILSRNNIRYFANDFADNSKTYQLARFGISNFSAGFVIEKDYGENKLNDLTHFFIEYKSSSFVRRFVVGSYILKFGQGILMWSPVALGKGSDVISPAARSSENHLLGYASTDEVKPLFGGAFSSRFKNIELTLFYSKTNLPSSIDTSGRVKYIDFSGINTVQKFPLTRRSFGGIVSFGSRNFSLGVLNFYEDFNRDFSASISRPFQRRNFYSGFMFDLYFRNLNLFGEIALWKFSHLSYVSGLSIDFGNLSFVFLYRQLSPNFTSINGNAFSERYGEAWNEEGFYSGVKFRIWRLKFSGYWDVYRFPRVDYTDVKNGVDYRVEVSFRISRNLDFKVMAREKSVVKGIKTFDDFGRAIWGEGIERRKNARVEVENRFGKVTFKSRVELVRRDLNGVEKGFLIYQGVEYQVFNSLSLYSRIAFFKTDSYWSRIYIYEDDIDGIVSLIPFYGDGLRWYFVLKCKFGKLLSVQMKYGETFLSAGEIVRNIFGVQIEVKI</sequence>
<protein>
    <submittedName>
        <fullName evidence="2">Helix-hairpin-helix motif-containing protein</fullName>
    </submittedName>
</protein>
<dbReference type="EMBL" id="FAOP01000001">
    <property type="protein sequence ID" value="CUU00938.1"/>
    <property type="molecule type" value="Genomic_DNA"/>
</dbReference>
<accession>A0A0S4MPI1</accession>
<proteinExistence type="predicted"/>
<evidence type="ECO:0000313" key="3">
    <source>
        <dbReference type="Proteomes" id="UP000182011"/>
    </source>
</evidence>
<keyword evidence="4" id="KW-1185">Reference proteome</keyword>
<reference evidence="2" key="1">
    <citation type="submission" date="2015-11" db="EMBL/GenBank/DDBJ databases">
        <authorList>
            <person name="Zhang Y."/>
            <person name="Guo Z."/>
        </authorList>
    </citation>
    <scope>NUCLEOTIDE SEQUENCE [LARGE SCALE GENOMIC DNA]</scope>
    <source>
        <strain evidence="2">JGI-4</strain>
    </source>
</reference>
<dbReference type="STRING" id="1633631.GCA_001442925_00138"/>
<dbReference type="EMBL" id="CZVI01000035">
    <property type="protein sequence ID" value="CUS93401.1"/>
    <property type="molecule type" value="Genomic_DNA"/>
</dbReference>
<accession>A0A0P1P4D5</accession>
<dbReference type="SUPFAM" id="SSF47781">
    <property type="entry name" value="RuvA domain 2-like"/>
    <property type="match status" value="1"/>
</dbReference>
<dbReference type="AlphaFoldDB" id="A0A0P1MG42"/>
<dbReference type="RefSeq" id="WP_047134538.1">
    <property type="nucleotide sequence ID" value="NZ_CZVI01000035.1"/>
</dbReference>